<protein>
    <submittedName>
        <fullName evidence="2">Uncharacterized protein</fullName>
    </submittedName>
</protein>
<dbReference type="RefSeq" id="WP_104936854.1">
    <property type="nucleotide sequence ID" value="NZ_CP021255.1"/>
</dbReference>
<feature type="transmembrane region" description="Helical" evidence="1">
    <location>
        <begin position="112"/>
        <end position="130"/>
    </location>
</feature>
<dbReference type="KEGG" id="deo:CAY53_09110"/>
<dbReference type="AlphaFoldDB" id="A0A2L1GPP2"/>
<dbReference type="EMBL" id="CP021255">
    <property type="protein sequence ID" value="AVD71608.1"/>
    <property type="molecule type" value="Genomic_DNA"/>
</dbReference>
<feature type="transmembrane region" description="Helical" evidence="1">
    <location>
        <begin position="21"/>
        <end position="40"/>
    </location>
</feature>
<feature type="transmembrane region" description="Helical" evidence="1">
    <location>
        <begin position="240"/>
        <end position="261"/>
    </location>
</feature>
<accession>A0A2L1GPP2</accession>
<name>A0A2L1GPP2_9BACT</name>
<keyword evidence="1" id="KW-0812">Transmembrane</keyword>
<keyword evidence="1" id="KW-0472">Membrane</keyword>
<dbReference type="Proteomes" id="UP000239867">
    <property type="component" value="Chromosome"/>
</dbReference>
<proteinExistence type="predicted"/>
<evidence type="ECO:0000313" key="3">
    <source>
        <dbReference type="Proteomes" id="UP000239867"/>
    </source>
</evidence>
<feature type="transmembrane region" description="Helical" evidence="1">
    <location>
        <begin position="46"/>
        <end position="64"/>
    </location>
</feature>
<sequence length="270" mass="32545">MFVKNHEVARLAEPEKKRGRKWLIVFWAAIFWISTLFVIGHPFLFGLQYTIYILPAYIILFNCLRDYKIPVLPYQERIVFYYKKSFIYKLLYVNHAYEKGSDEELTFRQCRGMVYVNLFFALVAFMPIFFDPIKNERKTFYTEGRIVDIKRIPILSFCKNSILTFRKENGEEVKIYAYIDDISNKLINFNTIYTFEIYFAKRSPVYMCRKYDYLYTLRKDNEIILGKAKSPEHSKKTAILASRIGVFFIFVSCMFLIWLCYSYRERNRIQ</sequence>
<organism evidence="2 3">
    <name type="scientific">Desulfobulbus oralis</name>
    <dbReference type="NCBI Taxonomy" id="1986146"/>
    <lineage>
        <taxon>Bacteria</taxon>
        <taxon>Pseudomonadati</taxon>
        <taxon>Thermodesulfobacteriota</taxon>
        <taxon>Desulfobulbia</taxon>
        <taxon>Desulfobulbales</taxon>
        <taxon>Desulfobulbaceae</taxon>
        <taxon>Desulfobulbus</taxon>
    </lineage>
</organism>
<evidence type="ECO:0000313" key="2">
    <source>
        <dbReference type="EMBL" id="AVD71608.1"/>
    </source>
</evidence>
<keyword evidence="3" id="KW-1185">Reference proteome</keyword>
<evidence type="ECO:0000256" key="1">
    <source>
        <dbReference type="SAM" id="Phobius"/>
    </source>
</evidence>
<gene>
    <name evidence="2" type="ORF">CAY53_09110</name>
</gene>
<reference evidence="2 3" key="1">
    <citation type="journal article" date="2018" name="MBio">
        <title>Insights into the evolution of host association through the isolation and characterization of a novel human periodontal pathobiont, Desulfobulbus oralis.</title>
        <authorList>
            <person name="Cross K.L."/>
            <person name="Chirania P."/>
            <person name="Xiong W."/>
            <person name="Beall C.J."/>
            <person name="Elkins J.G."/>
            <person name="Giannone R.J."/>
            <person name="Griffen A.L."/>
            <person name="Guss A.M."/>
            <person name="Hettich R.L."/>
            <person name="Joshi S.S."/>
            <person name="Mokrzan E.M."/>
            <person name="Martin R.K."/>
            <person name="Zhulin I.B."/>
            <person name="Leys E.J."/>
            <person name="Podar M."/>
        </authorList>
    </citation>
    <scope>NUCLEOTIDE SEQUENCE [LARGE SCALE GENOMIC DNA]</scope>
    <source>
        <strain evidence="2 3">ORNL</strain>
    </source>
</reference>
<keyword evidence="1" id="KW-1133">Transmembrane helix</keyword>